<proteinExistence type="predicted"/>
<protein>
    <submittedName>
        <fullName evidence="4">Uncharacterized protein</fullName>
    </submittedName>
</protein>
<sequence length="139" mass="14331">MAGLLPSYGVMVGLALALVMACGAVGAAEQVRLGSDVSSDFAARSREEMDTCDLSDNPIRMHTDGLKDTAPVVDTAETGRGAVPERQDDGQSRPQPKADMVMPRSELAAAPEPSPSGSTRLAVSGMMCVGVLLLGLVMA</sequence>
<evidence type="ECO:0000256" key="1">
    <source>
        <dbReference type="SAM" id="MobiDB-lite"/>
    </source>
</evidence>
<keyword evidence="3" id="KW-0732">Signal</keyword>
<keyword evidence="2" id="KW-0812">Transmembrane</keyword>
<evidence type="ECO:0000256" key="3">
    <source>
        <dbReference type="SAM" id="SignalP"/>
    </source>
</evidence>
<feature type="region of interest" description="Disordered" evidence="1">
    <location>
        <begin position="49"/>
        <end position="120"/>
    </location>
</feature>
<reference evidence="4" key="1">
    <citation type="submission" date="2017-07" db="EMBL/GenBank/DDBJ databases">
        <title>Taro Niue Genome Assembly and Annotation.</title>
        <authorList>
            <person name="Atibalentja N."/>
            <person name="Keating K."/>
            <person name="Fields C.J."/>
        </authorList>
    </citation>
    <scope>NUCLEOTIDE SEQUENCE</scope>
    <source>
        <strain evidence="4">Niue_2</strain>
        <tissue evidence="4">Leaf</tissue>
    </source>
</reference>
<organism evidence="4 5">
    <name type="scientific">Colocasia esculenta</name>
    <name type="common">Wild taro</name>
    <name type="synonym">Arum esculentum</name>
    <dbReference type="NCBI Taxonomy" id="4460"/>
    <lineage>
        <taxon>Eukaryota</taxon>
        <taxon>Viridiplantae</taxon>
        <taxon>Streptophyta</taxon>
        <taxon>Embryophyta</taxon>
        <taxon>Tracheophyta</taxon>
        <taxon>Spermatophyta</taxon>
        <taxon>Magnoliopsida</taxon>
        <taxon>Liliopsida</taxon>
        <taxon>Araceae</taxon>
        <taxon>Aroideae</taxon>
        <taxon>Colocasieae</taxon>
        <taxon>Colocasia</taxon>
    </lineage>
</organism>
<feature type="chain" id="PRO_5032658270" evidence="3">
    <location>
        <begin position="28"/>
        <end position="139"/>
    </location>
</feature>
<gene>
    <name evidence="4" type="ORF">Taro_032027</name>
</gene>
<keyword evidence="5" id="KW-1185">Reference proteome</keyword>
<comment type="caution">
    <text evidence="4">The sequence shown here is derived from an EMBL/GenBank/DDBJ whole genome shotgun (WGS) entry which is preliminary data.</text>
</comment>
<keyword evidence="2" id="KW-0472">Membrane</keyword>
<dbReference type="AlphaFoldDB" id="A0A843W4X7"/>
<dbReference type="EMBL" id="NMUH01002327">
    <property type="protein sequence ID" value="MQL99313.1"/>
    <property type="molecule type" value="Genomic_DNA"/>
</dbReference>
<dbReference type="Proteomes" id="UP000652761">
    <property type="component" value="Unassembled WGS sequence"/>
</dbReference>
<name>A0A843W4X7_COLES</name>
<evidence type="ECO:0000256" key="2">
    <source>
        <dbReference type="SAM" id="Phobius"/>
    </source>
</evidence>
<feature type="transmembrane region" description="Helical" evidence="2">
    <location>
        <begin position="121"/>
        <end position="138"/>
    </location>
</feature>
<keyword evidence="2" id="KW-1133">Transmembrane helix</keyword>
<evidence type="ECO:0000313" key="4">
    <source>
        <dbReference type="EMBL" id="MQL99313.1"/>
    </source>
</evidence>
<feature type="signal peptide" evidence="3">
    <location>
        <begin position="1"/>
        <end position="27"/>
    </location>
</feature>
<evidence type="ECO:0000313" key="5">
    <source>
        <dbReference type="Proteomes" id="UP000652761"/>
    </source>
</evidence>
<accession>A0A843W4X7</accession>